<organism evidence="1 2">
    <name type="scientific">Aquimarina hainanensis</name>
    <dbReference type="NCBI Taxonomy" id="1578017"/>
    <lineage>
        <taxon>Bacteria</taxon>
        <taxon>Pseudomonadati</taxon>
        <taxon>Bacteroidota</taxon>
        <taxon>Flavobacteriia</taxon>
        <taxon>Flavobacteriales</taxon>
        <taxon>Flavobacteriaceae</taxon>
        <taxon>Aquimarina</taxon>
    </lineage>
</organism>
<dbReference type="InterPro" id="IPR032710">
    <property type="entry name" value="NTF2-like_dom_sf"/>
</dbReference>
<gene>
    <name evidence="1" type="ORF">ACFSTE_04185</name>
</gene>
<name>A0ABW5N322_9FLAO</name>
<sequence length="48" mass="5319">MLLIIKWLIPPVKGKKAIGAMFATELSTADMTCIPINIFEDGDWAILE</sequence>
<dbReference type="SUPFAM" id="SSF54427">
    <property type="entry name" value="NTF2-like"/>
    <property type="match status" value="1"/>
</dbReference>
<dbReference type="RefSeq" id="WP_378255919.1">
    <property type="nucleotide sequence ID" value="NZ_JBHSJV010000001.1"/>
</dbReference>
<dbReference type="Proteomes" id="UP001597459">
    <property type="component" value="Unassembled WGS sequence"/>
</dbReference>
<reference evidence="2" key="1">
    <citation type="journal article" date="2019" name="Int. J. Syst. Evol. Microbiol.">
        <title>The Global Catalogue of Microorganisms (GCM) 10K type strain sequencing project: providing services to taxonomists for standard genome sequencing and annotation.</title>
        <authorList>
            <consortium name="The Broad Institute Genomics Platform"/>
            <consortium name="The Broad Institute Genome Sequencing Center for Infectious Disease"/>
            <person name="Wu L."/>
            <person name="Ma J."/>
        </authorList>
    </citation>
    <scope>NUCLEOTIDE SEQUENCE [LARGE SCALE GENOMIC DNA]</scope>
    <source>
        <strain evidence="2">KCTC 42423</strain>
    </source>
</reference>
<dbReference type="EMBL" id="JBHULX010000003">
    <property type="protein sequence ID" value="MFD2590015.1"/>
    <property type="molecule type" value="Genomic_DNA"/>
</dbReference>
<evidence type="ECO:0000313" key="2">
    <source>
        <dbReference type="Proteomes" id="UP001597459"/>
    </source>
</evidence>
<protein>
    <submittedName>
        <fullName evidence="1">Uncharacterized protein</fullName>
    </submittedName>
</protein>
<keyword evidence="2" id="KW-1185">Reference proteome</keyword>
<comment type="caution">
    <text evidence="1">The sequence shown here is derived from an EMBL/GenBank/DDBJ whole genome shotgun (WGS) entry which is preliminary data.</text>
</comment>
<accession>A0ABW5N322</accession>
<proteinExistence type="predicted"/>
<evidence type="ECO:0000313" key="1">
    <source>
        <dbReference type="EMBL" id="MFD2590015.1"/>
    </source>
</evidence>